<evidence type="ECO:0000256" key="11">
    <source>
        <dbReference type="SAM" id="Phobius"/>
    </source>
</evidence>
<keyword evidence="3" id="KW-0813">Transport</keyword>
<dbReference type="PANTHER" id="PTHR43562">
    <property type="entry name" value="NAPA-TYPE SODIUM/HYDROGEN ANTIPORTER"/>
    <property type="match status" value="1"/>
</dbReference>
<comment type="similarity">
    <text evidence="2">Belongs to the monovalent cation:proton antiporter 2 (CPA2) transporter (TC 2.A.37) family.</text>
</comment>
<feature type="domain" description="Cation/H+ exchanger transmembrane" evidence="12">
    <location>
        <begin position="17"/>
        <end position="387"/>
    </location>
</feature>
<reference evidence="14" key="1">
    <citation type="submission" date="2016-10" db="EMBL/GenBank/DDBJ databases">
        <authorList>
            <person name="Varghese N."/>
            <person name="Submissions S."/>
        </authorList>
    </citation>
    <scope>NUCLEOTIDE SEQUENCE [LARGE SCALE GENOMIC DNA]</scope>
    <source>
        <strain evidence="14">S1b</strain>
    </source>
</reference>
<dbReference type="GO" id="GO:0016020">
    <property type="term" value="C:membrane"/>
    <property type="evidence" value="ECO:0007669"/>
    <property type="project" value="UniProtKB-SubCell"/>
</dbReference>
<organism evidence="13 14">
    <name type="scientific">Lachnobacterium bovis</name>
    <dbReference type="NCBI Taxonomy" id="140626"/>
    <lineage>
        <taxon>Bacteria</taxon>
        <taxon>Bacillati</taxon>
        <taxon>Bacillota</taxon>
        <taxon>Clostridia</taxon>
        <taxon>Lachnospirales</taxon>
        <taxon>Lachnospiraceae</taxon>
        <taxon>Lachnobacterium</taxon>
    </lineage>
</organism>
<keyword evidence="8" id="KW-0406">Ion transport</keyword>
<accession>A0A1H9P326</accession>
<keyword evidence="9 11" id="KW-0472">Membrane</keyword>
<evidence type="ECO:0000313" key="13">
    <source>
        <dbReference type="EMBL" id="SER42626.1"/>
    </source>
</evidence>
<evidence type="ECO:0000256" key="10">
    <source>
        <dbReference type="ARBA" id="ARBA00023201"/>
    </source>
</evidence>
<feature type="transmembrane region" description="Helical" evidence="11">
    <location>
        <begin position="157"/>
        <end position="180"/>
    </location>
</feature>
<evidence type="ECO:0000256" key="3">
    <source>
        <dbReference type="ARBA" id="ARBA00022448"/>
    </source>
</evidence>
<feature type="transmembrane region" description="Helical" evidence="11">
    <location>
        <begin position="87"/>
        <end position="111"/>
    </location>
</feature>
<feature type="transmembrane region" description="Helical" evidence="11">
    <location>
        <begin position="123"/>
        <end position="145"/>
    </location>
</feature>
<dbReference type="InterPro" id="IPR038770">
    <property type="entry name" value="Na+/solute_symporter_sf"/>
</dbReference>
<dbReference type="PANTHER" id="PTHR43562:SF3">
    <property type="entry name" value="SODIUM ION_PROTON EXCHANGER (EUROFUNG)"/>
    <property type="match status" value="1"/>
</dbReference>
<keyword evidence="5 11" id="KW-0812">Transmembrane</keyword>
<protein>
    <submittedName>
        <fullName evidence="13">Kef-type K+ transport system, membrane component KefB</fullName>
    </submittedName>
</protein>
<evidence type="ECO:0000256" key="8">
    <source>
        <dbReference type="ARBA" id="ARBA00023065"/>
    </source>
</evidence>
<feature type="transmembrane region" description="Helical" evidence="11">
    <location>
        <begin position="6"/>
        <end position="23"/>
    </location>
</feature>
<feature type="transmembrane region" description="Helical" evidence="11">
    <location>
        <begin position="228"/>
        <end position="253"/>
    </location>
</feature>
<keyword evidence="14" id="KW-1185">Reference proteome</keyword>
<dbReference type="Proteomes" id="UP000182471">
    <property type="component" value="Unassembled WGS sequence"/>
</dbReference>
<evidence type="ECO:0000256" key="5">
    <source>
        <dbReference type="ARBA" id="ARBA00022692"/>
    </source>
</evidence>
<dbReference type="RefSeq" id="WP_027421889.1">
    <property type="nucleotide sequence ID" value="NZ_FOGW01000004.1"/>
</dbReference>
<evidence type="ECO:0000256" key="9">
    <source>
        <dbReference type="ARBA" id="ARBA00023136"/>
    </source>
</evidence>
<evidence type="ECO:0000256" key="1">
    <source>
        <dbReference type="ARBA" id="ARBA00004141"/>
    </source>
</evidence>
<proteinExistence type="inferred from homology"/>
<dbReference type="GO" id="GO:0006814">
    <property type="term" value="P:sodium ion transport"/>
    <property type="evidence" value="ECO:0007669"/>
    <property type="project" value="UniProtKB-KW"/>
</dbReference>
<feature type="transmembrane region" description="Helical" evidence="11">
    <location>
        <begin position="186"/>
        <end position="208"/>
    </location>
</feature>
<comment type="subcellular location">
    <subcellularLocation>
        <location evidence="1">Membrane</location>
        <topology evidence="1">Multi-pass membrane protein</topology>
    </subcellularLocation>
</comment>
<keyword evidence="7" id="KW-0915">Sodium</keyword>
<feature type="transmembrane region" description="Helical" evidence="11">
    <location>
        <begin position="61"/>
        <end position="80"/>
    </location>
</feature>
<evidence type="ECO:0000256" key="4">
    <source>
        <dbReference type="ARBA" id="ARBA00022449"/>
    </source>
</evidence>
<sequence length="390" mass="41860">MDYTFILFLAIILIATKVLGIFSRKINMPAVVGALMAGIILGPSGMRLITLEGDTGTFIEYAADIGVIMLMFEAGLGTNIKDLKDNAVSSFVTAFAGVLFPLIGGTIVYVFCFKADLSDYSQFLNALFLGVILTATSVSITVETLNEMGKLKGKVGTTILGAAIIDDILGMVILTIITSLKDPNVNILTMLFKLLIYFVGLGGIAIIFSKAKKIIEKHNRQRRTAILALAFCFLLAYISEVIFGIADITGAYFAGLMLCTMNVESYIERRTSIASYLIFSPIFFASIGLKVKVSKIDTNILIFTLVLLAVAIGSKVIGCGIGAKLCGNSYKEALQIGVGMISRGEVALIVAQKGNQCKLVDEVLFAPIVIVVIGTTVLAPIFLKLVMQDR</sequence>
<feature type="transmembrane region" description="Helical" evidence="11">
    <location>
        <begin position="30"/>
        <end position="49"/>
    </location>
</feature>
<keyword evidence="4" id="KW-0050">Antiport</keyword>
<dbReference type="GO" id="GO:1902600">
    <property type="term" value="P:proton transmembrane transport"/>
    <property type="evidence" value="ECO:0007669"/>
    <property type="project" value="InterPro"/>
</dbReference>
<evidence type="ECO:0000256" key="2">
    <source>
        <dbReference type="ARBA" id="ARBA00005551"/>
    </source>
</evidence>
<name>A0A1H9P326_9FIRM</name>
<evidence type="ECO:0000256" key="7">
    <source>
        <dbReference type="ARBA" id="ARBA00023053"/>
    </source>
</evidence>
<feature type="transmembrane region" description="Helical" evidence="11">
    <location>
        <begin position="364"/>
        <end position="386"/>
    </location>
</feature>
<dbReference type="InterPro" id="IPR006153">
    <property type="entry name" value="Cation/H_exchanger_TM"/>
</dbReference>
<feature type="transmembrane region" description="Helical" evidence="11">
    <location>
        <begin position="273"/>
        <end position="293"/>
    </location>
</feature>
<dbReference type="GO" id="GO:0015297">
    <property type="term" value="F:antiporter activity"/>
    <property type="evidence" value="ECO:0007669"/>
    <property type="project" value="UniProtKB-KW"/>
</dbReference>
<feature type="transmembrane region" description="Helical" evidence="11">
    <location>
        <begin position="300"/>
        <end position="323"/>
    </location>
</feature>
<keyword evidence="6 11" id="KW-1133">Transmembrane helix</keyword>
<evidence type="ECO:0000256" key="6">
    <source>
        <dbReference type="ARBA" id="ARBA00022989"/>
    </source>
</evidence>
<dbReference type="Gene3D" id="1.20.1530.20">
    <property type="match status" value="1"/>
</dbReference>
<evidence type="ECO:0000259" key="12">
    <source>
        <dbReference type="Pfam" id="PF00999"/>
    </source>
</evidence>
<gene>
    <name evidence="13" type="ORF">SAMN02910429_00071</name>
</gene>
<evidence type="ECO:0000313" key="14">
    <source>
        <dbReference type="Proteomes" id="UP000182471"/>
    </source>
</evidence>
<keyword evidence="10" id="KW-0739">Sodium transport</keyword>
<dbReference type="Pfam" id="PF00999">
    <property type="entry name" value="Na_H_Exchanger"/>
    <property type="match status" value="1"/>
</dbReference>
<dbReference type="EMBL" id="FOGW01000004">
    <property type="protein sequence ID" value="SER42626.1"/>
    <property type="molecule type" value="Genomic_DNA"/>
</dbReference>
<dbReference type="AlphaFoldDB" id="A0A1H9P326"/>